<dbReference type="Gene3D" id="3.10.150.10">
    <property type="entry name" value="DNA Polymerase III, subunit A, domain 2"/>
    <property type="match status" value="1"/>
</dbReference>
<dbReference type="EMBL" id="MGFQ01000019">
    <property type="protein sequence ID" value="OGM09786.1"/>
    <property type="molecule type" value="Genomic_DNA"/>
</dbReference>
<keyword evidence="8" id="KW-0238">DNA-binding</keyword>
<dbReference type="CDD" id="cd00140">
    <property type="entry name" value="beta_clamp"/>
    <property type="match status" value="1"/>
</dbReference>
<dbReference type="PANTHER" id="PTHR30478:SF0">
    <property type="entry name" value="BETA SLIDING CLAMP"/>
    <property type="match status" value="1"/>
</dbReference>
<sequence length="366" mass="40534">MKLQVLQEELSKALSLANRFASAKAQLPVLGNILFSAKKGKLLISSTNLEISINIAIGAKVETEGDITIPAKVITDIITNLNPEQINLVSKEENLNITNSEFESTVSGMNALDFPAIPKRMERVDLSIPKDELAKALSLVLFAVSSDETRPILTGVLFICKKGELTLVATDGYRLSHVVLKNSSITKTFKFILPKAVLGELTRLPSDGDVEFFFDETNNQAVFKSENIILSSRVLEGEFPEYQKIIPKEFILKIAADKEDLIQAVKLASVFARDSANIVKMNIKSGKLEFNTESQLSGKQKTRIEAKIDGEDLEIAFNYRFLEEILQVIEGEDVSMEFSGSSSPAVFTYPKDTNFLHIIMPVKLQD</sequence>
<evidence type="ECO:0000256" key="6">
    <source>
        <dbReference type="ARBA" id="ARBA00022705"/>
    </source>
</evidence>
<evidence type="ECO:0000313" key="14">
    <source>
        <dbReference type="Proteomes" id="UP000176939"/>
    </source>
</evidence>
<dbReference type="InterPro" id="IPR022634">
    <property type="entry name" value="DNA_polIII_beta_N"/>
</dbReference>
<keyword evidence="3 9" id="KW-0963">Cytoplasm</keyword>
<evidence type="ECO:0000256" key="7">
    <source>
        <dbReference type="ARBA" id="ARBA00022932"/>
    </source>
</evidence>
<dbReference type="PANTHER" id="PTHR30478">
    <property type="entry name" value="DNA POLYMERASE III SUBUNIT BETA"/>
    <property type="match status" value="1"/>
</dbReference>
<evidence type="ECO:0000256" key="2">
    <source>
        <dbReference type="ARBA" id="ARBA00010752"/>
    </source>
</evidence>
<proteinExistence type="inferred from homology"/>
<feature type="domain" description="DNA polymerase III beta sliding clamp C-terminal" evidence="12">
    <location>
        <begin position="244"/>
        <end position="362"/>
    </location>
</feature>
<accession>A0A1F7X3Y3</accession>
<dbReference type="SMART" id="SM00480">
    <property type="entry name" value="POL3Bc"/>
    <property type="match status" value="1"/>
</dbReference>
<name>A0A1F7X3Y3_9BACT</name>
<comment type="subunit">
    <text evidence="9">Forms a ring-shaped head-to-tail homodimer around DNA.</text>
</comment>
<evidence type="ECO:0000256" key="8">
    <source>
        <dbReference type="ARBA" id="ARBA00023125"/>
    </source>
</evidence>
<keyword evidence="6 9" id="KW-0235">DNA replication</keyword>
<evidence type="ECO:0000313" key="13">
    <source>
        <dbReference type="EMBL" id="OGM09786.1"/>
    </source>
</evidence>
<keyword evidence="7 9" id="KW-0239">DNA-directed DNA polymerase</keyword>
<comment type="similarity">
    <text evidence="2 9">Belongs to the beta sliding clamp family.</text>
</comment>
<reference evidence="13 14" key="1">
    <citation type="journal article" date="2016" name="Nat. Commun.">
        <title>Thousands of microbial genomes shed light on interconnected biogeochemical processes in an aquifer system.</title>
        <authorList>
            <person name="Anantharaman K."/>
            <person name="Brown C.T."/>
            <person name="Hug L.A."/>
            <person name="Sharon I."/>
            <person name="Castelle C.J."/>
            <person name="Probst A.J."/>
            <person name="Thomas B.C."/>
            <person name="Singh A."/>
            <person name="Wilkins M.J."/>
            <person name="Karaoz U."/>
            <person name="Brodie E.L."/>
            <person name="Williams K.H."/>
            <person name="Hubbard S.S."/>
            <person name="Banfield J.F."/>
        </authorList>
    </citation>
    <scope>NUCLEOTIDE SEQUENCE [LARGE SCALE GENOMIC DNA]</scope>
</reference>
<protein>
    <recommendedName>
        <fullName evidence="9">Beta sliding clamp</fullName>
    </recommendedName>
</protein>
<evidence type="ECO:0000256" key="9">
    <source>
        <dbReference type="PIRNR" id="PIRNR000804"/>
    </source>
</evidence>
<evidence type="ECO:0000256" key="1">
    <source>
        <dbReference type="ARBA" id="ARBA00004496"/>
    </source>
</evidence>
<organism evidence="13 14">
    <name type="scientific">Candidatus Woesebacteria bacterium RBG_13_36_22</name>
    <dbReference type="NCBI Taxonomy" id="1802478"/>
    <lineage>
        <taxon>Bacteria</taxon>
        <taxon>Candidatus Woeseibacteriota</taxon>
    </lineage>
</organism>
<dbReference type="InterPro" id="IPR022635">
    <property type="entry name" value="DNA_polIII_beta_C"/>
</dbReference>
<dbReference type="InterPro" id="IPR022637">
    <property type="entry name" value="DNA_polIII_beta_cen"/>
</dbReference>
<evidence type="ECO:0000256" key="3">
    <source>
        <dbReference type="ARBA" id="ARBA00022490"/>
    </source>
</evidence>
<dbReference type="GO" id="GO:0009360">
    <property type="term" value="C:DNA polymerase III complex"/>
    <property type="evidence" value="ECO:0007669"/>
    <property type="project" value="InterPro"/>
</dbReference>
<evidence type="ECO:0000259" key="11">
    <source>
        <dbReference type="Pfam" id="PF02767"/>
    </source>
</evidence>
<comment type="function">
    <text evidence="9">Confers DNA tethering and processivity to DNA polymerases and other proteins. Acts as a clamp, forming a ring around DNA (a reaction catalyzed by the clamp-loading complex) which diffuses in an ATP-independent manner freely and bidirectionally along dsDNA. Initially characterized for its ability to contact the catalytic subunit of DNA polymerase III (Pol III), a complex, multichain enzyme responsible for most of the replicative synthesis in bacteria; Pol III exhibits 3'-5' exonuclease proofreading activity. The beta chain is required for initiation of replication as well as for processivity of DNA replication.</text>
</comment>
<evidence type="ECO:0000256" key="4">
    <source>
        <dbReference type="ARBA" id="ARBA00022679"/>
    </source>
</evidence>
<evidence type="ECO:0000259" key="10">
    <source>
        <dbReference type="Pfam" id="PF00712"/>
    </source>
</evidence>
<dbReference type="Pfam" id="PF00712">
    <property type="entry name" value="DNA_pol3_beta"/>
    <property type="match status" value="1"/>
</dbReference>
<dbReference type="AlphaFoldDB" id="A0A1F7X3Y3"/>
<evidence type="ECO:0000256" key="5">
    <source>
        <dbReference type="ARBA" id="ARBA00022695"/>
    </source>
</evidence>
<dbReference type="Pfam" id="PF02768">
    <property type="entry name" value="DNA_pol3_beta_3"/>
    <property type="match status" value="1"/>
</dbReference>
<dbReference type="GO" id="GO:0003887">
    <property type="term" value="F:DNA-directed DNA polymerase activity"/>
    <property type="evidence" value="ECO:0007669"/>
    <property type="project" value="UniProtKB-UniRule"/>
</dbReference>
<keyword evidence="5 9" id="KW-0548">Nucleotidyltransferase</keyword>
<dbReference type="Proteomes" id="UP000176939">
    <property type="component" value="Unassembled WGS sequence"/>
</dbReference>
<feature type="domain" description="DNA polymerase III beta sliding clamp central" evidence="11">
    <location>
        <begin position="128"/>
        <end position="241"/>
    </location>
</feature>
<dbReference type="GO" id="GO:0003677">
    <property type="term" value="F:DNA binding"/>
    <property type="evidence" value="ECO:0007669"/>
    <property type="project" value="UniProtKB-UniRule"/>
</dbReference>
<feature type="domain" description="DNA polymerase III beta sliding clamp N-terminal" evidence="10">
    <location>
        <begin position="1"/>
        <end position="118"/>
    </location>
</feature>
<dbReference type="InterPro" id="IPR001001">
    <property type="entry name" value="DNA_polIII_beta"/>
</dbReference>
<comment type="subcellular location">
    <subcellularLocation>
        <location evidence="1 9">Cytoplasm</location>
    </subcellularLocation>
</comment>
<dbReference type="NCBIfam" id="TIGR00663">
    <property type="entry name" value="dnan"/>
    <property type="match status" value="1"/>
</dbReference>
<dbReference type="SUPFAM" id="SSF55979">
    <property type="entry name" value="DNA clamp"/>
    <property type="match status" value="3"/>
</dbReference>
<evidence type="ECO:0000259" key="12">
    <source>
        <dbReference type="Pfam" id="PF02768"/>
    </source>
</evidence>
<dbReference type="Pfam" id="PF02767">
    <property type="entry name" value="DNA_pol3_beta_2"/>
    <property type="match status" value="1"/>
</dbReference>
<dbReference type="GO" id="GO:0005737">
    <property type="term" value="C:cytoplasm"/>
    <property type="evidence" value="ECO:0007669"/>
    <property type="project" value="UniProtKB-SubCell"/>
</dbReference>
<dbReference type="GO" id="GO:0006271">
    <property type="term" value="P:DNA strand elongation involved in DNA replication"/>
    <property type="evidence" value="ECO:0007669"/>
    <property type="project" value="TreeGrafter"/>
</dbReference>
<comment type="caution">
    <text evidence="13">The sequence shown here is derived from an EMBL/GenBank/DDBJ whole genome shotgun (WGS) entry which is preliminary data.</text>
</comment>
<keyword evidence="4 9" id="KW-0808">Transferase</keyword>
<gene>
    <name evidence="13" type="ORF">A2Z67_03235</name>
</gene>
<dbReference type="GO" id="GO:0008408">
    <property type="term" value="F:3'-5' exonuclease activity"/>
    <property type="evidence" value="ECO:0007669"/>
    <property type="project" value="InterPro"/>
</dbReference>
<dbReference type="InterPro" id="IPR046938">
    <property type="entry name" value="DNA_clamp_sf"/>
</dbReference>
<dbReference type="Gene3D" id="3.70.10.10">
    <property type="match status" value="1"/>
</dbReference>
<dbReference type="PIRSF" id="PIRSF000804">
    <property type="entry name" value="DNA_pol_III_b"/>
    <property type="match status" value="1"/>
</dbReference>